<dbReference type="Pfam" id="PF14843">
    <property type="entry name" value="GF_recep_IV"/>
    <property type="match status" value="1"/>
</dbReference>
<feature type="compositionally biased region" description="Low complexity" evidence="8">
    <location>
        <begin position="407"/>
        <end position="419"/>
    </location>
</feature>
<dbReference type="PANTHER" id="PTHR12582">
    <property type="entry name" value="NETRIN RECEPTOR UNC5"/>
    <property type="match status" value="1"/>
</dbReference>
<dbReference type="SUPFAM" id="SSF47986">
    <property type="entry name" value="DEATH domain"/>
    <property type="match status" value="1"/>
</dbReference>
<feature type="region of interest" description="Disordered" evidence="8">
    <location>
        <begin position="440"/>
        <end position="469"/>
    </location>
</feature>
<feature type="transmembrane region" description="Helical" evidence="7">
    <location>
        <begin position="252"/>
        <end position="277"/>
    </location>
</feature>
<evidence type="ECO:0000256" key="3">
    <source>
        <dbReference type="ARBA" id="ARBA00022692"/>
    </source>
</evidence>
<feature type="region of interest" description="Disordered" evidence="8">
    <location>
        <begin position="332"/>
        <end position="397"/>
    </location>
</feature>
<feature type="compositionally biased region" description="Basic and acidic residues" evidence="8">
    <location>
        <begin position="1251"/>
        <end position="1260"/>
    </location>
</feature>
<dbReference type="RefSeq" id="XP_019636573.1">
    <property type="nucleotide sequence ID" value="XM_019781014.1"/>
</dbReference>
<dbReference type="PANTHER" id="PTHR12582:SF41">
    <property type="entry name" value="UNC5C-LIKE PROTEIN"/>
    <property type="match status" value="1"/>
</dbReference>
<dbReference type="PROSITE" id="PS51145">
    <property type="entry name" value="ZU5"/>
    <property type="match status" value="1"/>
</dbReference>
<dbReference type="GO" id="GO:0005886">
    <property type="term" value="C:plasma membrane"/>
    <property type="evidence" value="ECO:0007669"/>
    <property type="project" value="UniProtKB-SubCell"/>
</dbReference>
<dbReference type="InterPro" id="IPR037936">
    <property type="entry name" value="UNC5A-D"/>
</dbReference>
<evidence type="ECO:0000256" key="6">
    <source>
        <dbReference type="ARBA" id="ARBA00023180"/>
    </source>
</evidence>
<feature type="region of interest" description="Disordered" evidence="8">
    <location>
        <begin position="1240"/>
        <end position="1260"/>
    </location>
</feature>
<dbReference type="Pfam" id="PF00791">
    <property type="entry name" value="ZU5"/>
    <property type="match status" value="1"/>
</dbReference>
<dbReference type="InterPro" id="IPR009030">
    <property type="entry name" value="Growth_fac_rcpt_cys_sf"/>
</dbReference>
<dbReference type="GO" id="GO:0005042">
    <property type="term" value="F:netrin receptor activity"/>
    <property type="evidence" value="ECO:0007669"/>
    <property type="project" value="UniProtKB-UniRule"/>
</dbReference>
<keyword evidence="7" id="KW-0732">Signal</keyword>
<evidence type="ECO:0000259" key="9">
    <source>
        <dbReference type="PROSITE" id="PS50017"/>
    </source>
</evidence>
<dbReference type="PROSITE" id="PS50017">
    <property type="entry name" value="DEATH_DOMAIN"/>
    <property type="match status" value="1"/>
</dbReference>
<keyword evidence="7" id="KW-0675">Receptor</keyword>
<dbReference type="InterPro" id="IPR006212">
    <property type="entry name" value="Furin_repeat"/>
</dbReference>
<dbReference type="Pfam" id="PF00531">
    <property type="entry name" value="Death"/>
    <property type="match status" value="1"/>
</dbReference>
<evidence type="ECO:0000313" key="11">
    <source>
        <dbReference type="Proteomes" id="UP000515135"/>
    </source>
</evidence>
<dbReference type="InterPro" id="IPR011029">
    <property type="entry name" value="DEATH-like_dom_sf"/>
</dbReference>
<accession>A0A6P4ZIK4</accession>
<dbReference type="KEGG" id="bbel:109479144"/>
<evidence type="ECO:0000259" key="10">
    <source>
        <dbReference type="PROSITE" id="PS51145"/>
    </source>
</evidence>
<evidence type="ECO:0000256" key="7">
    <source>
        <dbReference type="RuleBase" id="RU367033"/>
    </source>
</evidence>
<feature type="domain" description="Death" evidence="9">
    <location>
        <begin position="906"/>
        <end position="977"/>
    </location>
</feature>
<comment type="function">
    <text evidence="7">Receptor for netrin required for axon guidance. Mediates axon repulsion of neuronal growth cones in the developing nervous system upon ligand binding.</text>
</comment>
<keyword evidence="3 7" id="KW-0812">Transmembrane</keyword>
<dbReference type="Gene3D" id="1.10.533.10">
    <property type="entry name" value="Death Domain, Fas"/>
    <property type="match status" value="1"/>
</dbReference>
<feature type="region of interest" description="Disordered" evidence="8">
    <location>
        <begin position="403"/>
        <end position="422"/>
    </location>
</feature>
<feature type="compositionally biased region" description="Basic and acidic residues" evidence="8">
    <location>
        <begin position="1139"/>
        <end position="1173"/>
    </location>
</feature>
<dbReference type="InterPro" id="IPR032778">
    <property type="entry name" value="GF_recep_IV"/>
</dbReference>
<dbReference type="CDD" id="cd00064">
    <property type="entry name" value="FU"/>
    <property type="match status" value="3"/>
</dbReference>
<feature type="signal peptide" evidence="7">
    <location>
        <begin position="1"/>
        <end position="21"/>
    </location>
</feature>
<dbReference type="OrthoDB" id="300641at2759"/>
<dbReference type="InterPro" id="IPR006211">
    <property type="entry name" value="Furin-like_Cys-rich_dom"/>
</dbReference>
<organism evidence="11 12">
    <name type="scientific">Branchiostoma belcheri</name>
    <name type="common">Amphioxus</name>
    <dbReference type="NCBI Taxonomy" id="7741"/>
    <lineage>
        <taxon>Eukaryota</taxon>
        <taxon>Metazoa</taxon>
        <taxon>Chordata</taxon>
        <taxon>Cephalochordata</taxon>
        <taxon>Leptocardii</taxon>
        <taxon>Amphioxiformes</taxon>
        <taxon>Branchiostomatidae</taxon>
        <taxon>Branchiostoma</taxon>
    </lineage>
</organism>
<dbReference type="InterPro" id="IPR000906">
    <property type="entry name" value="ZU5_dom"/>
</dbReference>
<dbReference type="Gene3D" id="2.10.220.10">
    <property type="entry name" value="Hormone Receptor, Insulin-like Growth Factor Receptor 1, Chain A, domain 2"/>
    <property type="match status" value="3"/>
</dbReference>
<dbReference type="SUPFAM" id="SSF57184">
    <property type="entry name" value="Growth factor receptor domain"/>
    <property type="match status" value="1"/>
</dbReference>
<dbReference type="InterPro" id="IPR000488">
    <property type="entry name" value="Death_dom"/>
</dbReference>
<feature type="compositionally biased region" description="Polar residues" evidence="8">
    <location>
        <begin position="443"/>
        <end position="462"/>
    </location>
</feature>
<keyword evidence="6" id="KW-0325">Glycoprotein</keyword>
<feature type="compositionally biased region" description="Polar residues" evidence="8">
    <location>
        <begin position="1203"/>
        <end position="1213"/>
    </location>
</feature>
<evidence type="ECO:0000256" key="1">
    <source>
        <dbReference type="ARBA" id="ARBA00004167"/>
    </source>
</evidence>
<evidence type="ECO:0000256" key="2">
    <source>
        <dbReference type="ARBA" id="ARBA00009844"/>
    </source>
</evidence>
<protein>
    <recommendedName>
        <fullName evidence="7">Netrin receptor UNC5</fullName>
    </recommendedName>
</protein>
<evidence type="ECO:0000256" key="4">
    <source>
        <dbReference type="ARBA" id="ARBA00022989"/>
    </source>
</evidence>
<feature type="compositionally biased region" description="Basic and acidic residues" evidence="8">
    <location>
        <begin position="484"/>
        <end position="497"/>
    </location>
</feature>
<evidence type="ECO:0000313" key="12">
    <source>
        <dbReference type="RefSeq" id="XP_019636573.1"/>
    </source>
</evidence>
<dbReference type="InterPro" id="IPR033772">
    <property type="entry name" value="UPA"/>
</dbReference>
<dbReference type="GeneID" id="109479144"/>
<feature type="compositionally biased region" description="Polar residues" evidence="8">
    <location>
        <begin position="1080"/>
        <end position="1115"/>
    </location>
</feature>
<dbReference type="Pfam" id="PF17217">
    <property type="entry name" value="UPA"/>
    <property type="match status" value="1"/>
</dbReference>
<name>A0A6P4ZIK4_BRABE</name>
<evidence type="ECO:0000256" key="5">
    <source>
        <dbReference type="ARBA" id="ARBA00023136"/>
    </source>
</evidence>
<feature type="compositionally biased region" description="Basic and acidic residues" evidence="8">
    <location>
        <begin position="508"/>
        <end position="522"/>
    </location>
</feature>
<comment type="similarity">
    <text evidence="2 7">Belongs to the unc-5 family.</text>
</comment>
<keyword evidence="11" id="KW-1185">Reference proteome</keyword>
<dbReference type="Proteomes" id="UP000515135">
    <property type="component" value="Unplaced"/>
</dbReference>
<keyword evidence="4 7" id="KW-1133">Transmembrane helix</keyword>
<feature type="chain" id="PRO_5028501122" description="Netrin receptor UNC5" evidence="7">
    <location>
        <begin position="22"/>
        <end position="1260"/>
    </location>
</feature>
<keyword evidence="5 7" id="KW-0472">Membrane</keyword>
<dbReference type="Pfam" id="PF00757">
    <property type="entry name" value="Furin-like"/>
    <property type="match status" value="1"/>
</dbReference>
<comment type="subcellular location">
    <subcellularLocation>
        <location evidence="7">Cell membrane</location>
        <topology evidence="7">Single-pass type I membrane protein</topology>
    </subcellularLocation>
    <subcellularLocation>
        <location evidence="1">Membrane</location>
        <topology evidence="1">Single-pass membrane protein</topology>
    </subcellularLocation>
</comment>
<feature type="region of interest" description="Disordered" evidence="8">
    <location>
        <begin position="482"/>
        <end position="522"/>
    </location>
</feature>
<evidence type="ECO:0000256" key="8">
    <source>
        <dbReference type="SAM" id="MobiDB-lite"/>
    </source>
</evidence>
<feature type="domain" description="ZU5" evidence="10">
    <location>
        <begin position="557"/>
        <end position="695"/>
    </location>
</feature>
<dbReference type="SMART" id="SM00261">
    <property type="entry name" value="FU"/>
    <property type="match status" value="4"/>
</dbReference>
<keyword evidence="7" id="KW-0393">Immunoglobulin domain</keyword>
<feature type="region of interest" description="Disordered" evidence="8">
    <location>
        <begin position="1068"/>
        <end position="1216"/>
    </location>
</feature>
<sequence length="1260" mass="138681">MQWQLLLVCATWTTQVCVVDAQADCHPLCLSCSGPELNQCLECRQYSYNNTCVQQCPPLTYTVSINLPNGTVTFNDTFAAIKNVSSYPDNATITSNDTLQNTTTPTEVVPKDPTASNRSRGNCVDCHPECQDGCYGNTSRDCYRCKHVNFNGTCLSCCPDGSYRDPRDSCRRCHEECERDCTGPGPTHCHRCKHVQYGDRCLHTCPGNTYQRTGTPSICRPCHTTCEDGCVGPGPQNCAPLPQNERASQLSVVLPLVITGVVVVALLGSCLVGLVSWKRRLRSRKPHSSPTRNLACYEPGSVSTIAIPLGPEESPMSDLYRNVCIDNATFANDSDDDVDVSPTPSLVLGGGRSDDNSSSISGRADTVSEGAVSNESRSTDSTVVRVPIPASERQTRDIQTNFEQAASSRWSPDQSSSQQALDKMSSGWRFSYLTDDSGIVSDGSRSSTMDNQSRWSVTTSGTVGSGDSRVCLQDTADTAVNRKLSQDAREKDVRRTSESLQGAPADKQSTEVESKSLGEQPANREDITLTHLLSKFRDIVSDPQATEPGAVNFSTPRFVAGMFDKQGGHLTLENLGIDLYVPPDAVEHDGTEIFMYARGAEEPAMETEGNRWTPPVIQCGSHGLKFKRHVILTVKHPAEDLTKWAFKFQASNTDVGETPDWKDLTQDQSALCFAYGDKTVIFVDHFTLYNVSGELVGAEGEDLGQKTEWKRFRVGVFAEPLFLDTEIFQLRVRCWQDNDYEQQRSREKEQYLGAVQLGDDKVLHLAGDGGNLSVVLERLRPGWLAFNGDRQTIPFPSLWNEHAEMPSCTFDIERQLSGLVPKTIVCKVTALQVSNPDKSVSIDVLKQLCPRQGIQSVQASGRPLVASLDSESTFLRLQPELRPTPRCVPQFPGDEQFSLLCLVLDVEDPAGRDWRSVAETLDLPYEFIQWMKQRGDPTRRMLDFLVAQHGGDSLRVLRDALAAIGHERAQQMVEAIMMGTSHHGPAGRCSAEQQQWSSDGQPFAGMWNNDDRGLYSNHNTKPKQLSSSTAFFSRSNDCSGTLAAQTHQTFSVNSTSCGSTTVEKVCGDRSLGDGQEADASMTSTPTLSPENSPHPTEESNNSITVPKTLRTQESGYHSDDRSPGGETNLAFTMEDETGCSERMEPRQEASVKTRQEAEVVETRQETDDVKTRQEAGSTPHAGESTTEENSSKVKTTDQDVEENSSPPEKNTTPWPLLMNLKNKMSIRSKSLPDLLWGQNKTDAAKQANKNISEERLSQTM</sequence>
<feature type="compositionally biased region" description="Polar residues" evidence="8">
    <location>
        <begin position="371"/>
        <end position="382"/>
    </location>
</feature>
<reference evidence="12" key="1">
    <citation type="submission" date="2025-08" db="UniProtKB">
        <authorList>
            <consortium name="RefSeq"/>
        </authorList>
    </citation>
    <scope>IDENTIFICATION</scope>
    <source>
        <tissue evidence="12">Gonad</tissue>
    </source>
</reference>
<keyword evidence="7" id="KW-0217">Developmental protein</keyword>
<proteinExistence type="inferred from homology"/>
<dbReference type="AlphaFoldDB" id="A0A6P4ZIK4"/>
<dbReference type="Gene3D" id="2.60.220.30">
    <property type="match status" value="1"/>
</dbReference>
<gene>
    <name evidence="12" type="primary">LOC109479144</name>
</gene>
<dbReference type="SMART" id="SM00218">
    <property type="entry name" value="ZU5"/>
    <property type="match status" value="1"/>
</dbReference>